<comment type="caution">
    <text evidence="5">The sequence shown here is derived from an EMBL/GenBank/DDBJ whole genome shotgun (WGS) entry which is preliminary data.</text>
</comment>
<feature type="domain" description="Ketoreductase" evidence="4">
    <location>
        <begin position="7"/>
        <end position="185"/>
    </location>
</feature>
<dbReference type="EMBL" id="QOIN01000025">
    <property type="protein sequence ID" value="RCG28479.1"/>
    <property type="molecule type" value="Genomic_DNA"/>
</dbReference>
<dbReference type="GO" id="GO:0032787">
    <property type="term" value="P:monocarboxylic acid metabolic process"/>
    <property type="evidence" value="ECO:0007669"/>
    <property type="project" value="UniProtKB-ARBA"/>
</dbReference>
<dbReference type="Proteomes" id="UP000252914">
    <property type="component" value="Unassembled WGS sequence"/>
</dbReference>
<dbReference type="InterPro" id="IPR057326">
    <property type="entry name" value="KR_dom"/>
</dbReference>
<dbReference type="AlphaFoldDB" id="A0A367FEY4"/>
<evidence type="ECO:0000259" key="4">
    <source>
        <dbReference type="SMART" id="SM00822"/>
    </source>
</evidence>
<dbReference type="InterPro" id="IPR036291">
    <property type="entry name" value="NAD(P)-bd_dom_sf"/>
</dbReference>
<keyword evidence="2" id="KW-0521">NADP</keyword>
<dbReference type="PRINTS" id="PR00081">
    <property type="entry name" value="GDHRDH"/>
</dbReference>
<keyword evidence="3" id="KW-0560">Oxidoreductase</keyword>
<dbReference type="InterPro" id="IPR020904">
    <property type="entry name" value="Sc_DH/Rdtase_CS"/>
</dbReference>
<evidence type="ECO:0000256" key="1">
    <source>
        <dbReference type="ARBA" id="ARBA00006484"/>
    </source>
</evidence>
<accession>A0A367FEY4</accession>
<name>A0A367FEY4_9ACTN</name>
<proteinExistence type="inferred from homology"/>
<organism evidence="5 6">
    <name type="scientific">Streptomyces diacarni</name>
    <dbReference type="NCBI Taxonomy" id="2800381"/>
    <lineage>
        <taxon>Bacteria</taxon>
        <taxon>Bacillati</taxon>
        <taxon>Actinomycetota</taxon>
        <taxon>Actinomycetes</taxon>
        <taxon>Kitasatosporales</taxon>
        <taxon>Streptomycetaceae</taxon>
        <taxon>Streptomyces</taxon>
    </lineage>
</organism>
<dbReference type="RefSeq" id="WP_114020111.1">
    <property type="nucleotide sequence ID" value="NZ_JBEYTF010000028.1"/>
</dbReference>
<protein>
    <submittedName>
        <fullName evidence="5">SDR family NAD(P)-dependent oxidoreductase</fullName>
    </submittedName>
</protein>
<dbReference type="Gene3D" id="3.40.50.720">
    <property type="entry name" value="NAD(P)-binding Rossmann-like Domain"/>
    <property type="match status" value="1"/>
</dbReference>
<reference evidence="5 6" key="1">
    <citation type="submission" date="2018-06" db="EMBL/GenBank/DDBJ databases">
        <title>Streptomyces reniochalinae sp. nov. and Streptomyces diacarnus sp. nov. from marine sponges.</title>
        <authorList>
            <person name="Li L."/>
        </authorList>
    </citation>
    <scope>NUCLEOTIDE SEQUENCE [LARGE SCALE GENOMIC DNA]</scope>
    <source>
        <strain evidence="5 6">LHW51701</strain>
    </source>
</reference>
<sequence length="253" mass="25878">MSSTEQRVAIVTGAARGIGAATAVRLAAEGHAVAVLDLDEGACAQTVEEITAQGGKALAVGCDVSDSAQVEAAVARVDAELGAPVVLVNNAGVLRDNLLFKMSDDDWDTVMNVHLRGAFLMSRACQKHMVDAGFGRVVNLSSSSALGNRGQVNYSAAKAGMQGFTKTLAKELGKFGITANAVAPGFIATDMTAATAERVGMGFDDFQAAAATQIPVQRVGEPADIANAVAFFADEKAGFVSGQVLYIAGGPLD</sequence>
<dbReference type="InterPro" id="IPR002347">
    <property type="entry name" value="SDR_fam"/>
</dbReference>
<keyword evidence="6" id="KW-1185">Reference proteome</keyword>
<dbReference type="PANTHER" id="PTHR42879">
    <property type="entry name" value="3-OXOACYL-(ACYL-CARRIER-PROTEIN) REDUCTASE"/>
    <property type="match status" value="1"/>
</dbReference>
<comment type="similarity">
    <text evidence="1">Belongs to the short-chain dehydrogenases/reductases (SDR) family.</text>
</comment>
<dbReference type="Pfam" id="PF13561">
    <property type="entry name" value="adh_short_C2"/>
    <property type="match status" value="1"/>
</dbReference>
<gene>
    <name evidence="5" type="ORF">DTL70_02225</name>
</gene>
<evidence type="ECO:0000256" key="3">
    <source>
        <dbReference type="ARBA" id="ARBA00023002"/>
    </source>
</evidence>
<dbReference type="NCBIfam" id="NF009466">
    <property type="entry name" value="PRK12826.1-2"/>
    <property type="match status" value="1"/>
</dbReference>
<dbReference type="PROSITE" id="PS00061">
    <property type="entry name" value="ADH_SHORT"/>
    <property type="match status" value="1"/>
</dbReference>
<evidence type="ECO:0000313" key="5">
    <source>
        <dbReference type="EMBL" id="RCG28479.1"/>
    </source>
</evidence>
<evidence type="ECO:0000313" key="6">
    <source>
        <dbReference type="Proteomes" id="UP000252914"/>
    </source>
</evidence>
<dbReference type="FunFam" id="3.40.50.720:FF:000115">
    <property type="entry name" value="3-oxoacyl-[acyl-carrier-protein] reductase FabG"/>
    <property type="match status" value="1"/>
</dbReference>
<dbReference type="PANTHER" id="PTHR42879:SF2">
    <property type="entry name" value="3-OXOACYL-[ACYL-CARRIER-PROTEIN] REDUCTASE FABG"/>
    <property type="match status" value="1"/>
</dbReference>
<evidence type="ECO:0000256" key="2">
    <source>
        <dbReference type="ARBA" id="ARBA00022857"/>
    </source>
</evidence>
<dbReference type="GO" id="GO:0016491">
    <property type="term" value="F:oxidoreductase activity"/>
    <property type="evidence" value="ECO:0007669"/>
    <property type="project" value="UniProtKB-KW"/>
</dbReference>
<dbReference type="SUPFAM" id="SSF51735">
    <property type="entry name" value="NAD(P)-binding Rossmann-fold domains"/>
    <property type="match status" value="1"/>
</dbReference>
<dbReference type="SMART" id="SM00822">
    <property type="entry name" value="PKS_KR"/>
    <property type="match status" value="1"/>
</dbReference>
<dbReference type="PRINTS" id="PR00080">
    <property type="entry name" value="SDRFAMILY"/>
</dbReference>
<dbReference type="InterPro" id="IPR050259">
    <property type="entry name" value="SDR"/>
</dbReference>